<protein>
    <submittedName>
        <fullName evidence="4">Uncharacterized protein</fullName>
    </submittedName>
</protein>
<dbReference type="Proteomes" id="UP000676336">
    <property type="component" value="Unassembled WGS sequence"/>
</dbReference>
<feature type="compositionally biased region" description="Acidic residues" evidence="1">
    <location>
        <begin position="157"/>
        <end position="167"/>
    </location>
</feature>
<evidence type="ECO:0000313" key="8">
    <source>
        <dbReference type="Proteomes" id="UP000663824"/>
    </source>
</evidence>
<evidence type="ECO:0000313" key="3">
    <source>
        <dbReference type="EMBL" id="CAF1664880.1"/>
    </source>
</evidence>
<dbReference type="EMBL" id="CAJOBH010008392">
    <property type="protein sequence ID" value="CAF4111912.1"/>
    <property type="molecule type" value="Genomic_DNA"/>
</dbReference>
<feature type="compositionally biased region" description="Basic and acidic residues" evidence="1">
    <location>
        <begin position="168"/>
        <end position="178"/>
    </location>
</feature>
<dbReference type="Proteomes" id="UP000663855">
    <property type="component" value="Unassembled WGS sequence"/>
</dbReference>
<evidence type="ECO:0000313" key="2">
    <source>
        <dbReference type="EMBL" id="CAF1555017.1"/>
    </source>
</evidence>
<dbReference type="AlphaFoldDB" id="A0A816QFD0"/>
<feature type="compositionally biased region" description="Acidic residues" evidence="1">
    <location>
        <begin position="202"/>
        <end position="211"/>
    </location>
</feature>
<dbReference type="Proteomes" id="UP000663824">
    <property type="component" value="Unassembled WGS sequence"/>
</dbReference>
<reference evidence="4" key="1">
    <citation type="submission" date="2021-02" db="EMBL/GenBank/DDBJ databases">
        <authorList>
            <person name="Nowell W R."/>
        </authorList>
    </citation>
    <scope>NUCLEOTIDE SEQUENCE</scope>
</reference>
<evidence type="ECO:0000256" key="1">
    <source>
        <dbReference type="SAM" id="MobiDB-lite"/>
    </source>
</evidence>
<dbReference type="EMBL" id="CAJNRE010006874">
    <property type="protein sequence ID" value="CAF2059764.1"/>
    <property type="molecule type" value="Genomic_DNA"/>
</dbReference>
<evidence type="ECO:0000313" key="6">
    <source>
        <dbReference type="EMBL" id="CAF4111912.1"/>
    </source>
</evidence>
<gene>
    <name evidence="6" type="ORF">BYL167_LOCUS19636</name>
    <name evidence="2" type="ORF">CJN711_LOCUS30707</name>
    <name evidence="7" type="ORF">GIL414_LOCUS18557</name>
    <name evidence="3" type="ORF">KQP761_LOCUS32871</name>
    <name evidence="4" type="ORF">MBJ925_LOCUS14693</name>
    <name evidence="5" type="ORF">SMN809_LOCUS16674</name>
</gene>
<name>A0A816QFD0_9BILA</name>
<dbReference type="EMBL" id="CAJOBJ010009177">
    <property type="protein sequence ID" value="CAF4131584.1"/>
    <property type="molecule type" value="Genomic_DNA"/>
</dbReference>
<feature type="region of interest" description="Disordered" evidence="1">
    <location>
        <begin position="154"/>
        <end position="211"/>
    </location>
</feature>
<dbReference type="Proteomes" id="UP000681967">
    <property type="component" value="Unassembled WGS sequence"/>
</dbReference>
<evidence type="ECO:0000313" key="7">
    <source>
        <dbReference type="EMBL" id="CAF4131584.1"/>
    </source>
</evidence>
<sequence>MPFVIRQRKDIVDLRPIRLDSPKCHGYRWKMIALLELNEEGYYVLPFSRRVVDVGLLPWPRVSGVIPPDGYTDCGCIGCENKSYADHILKDLDEEDDPTSGNLHLEEVYVESDDEEEDEDDTIVMSPSISDASDVDMSDSESLSSALRNDCRIIGSYDDDKDSDDIDGNERSESSPSHDDDDDDDDDKDRVSSRSYSPFDYDPFESYDYEC</sequence>
<evidence type="ECO:0000313" key="4">
    <source>
        <dbReference type="EMBL" id="CAF2059764.1"/>
    </source>
</evidence>
<organism evidence="4 8">
    <name type="scientific">Rotaria magnacalcarata</name>
    <dbReference type="NCBI Taxonomy" id="392030"/>
    <lineage>
        <taxon>Eukaryota</taxon>
        <taxon>Metazoa</taxon>
        <taxon>Spiralia</taxon>
        <taxon>Gnathifera</taxon>
        <taxon>Rotifera</taxon>
        <taxon>Eurotatoria</taxon>
        <taxon>Bdelloidea</taxon>
        <taxon>Philodinida</taxon>
        <taxon>Philodinidae</taxon>
        <taxon>Rotaria</taxon>
    </lineage>
</organism>
<dbReference type="EMBL" id="CAJNOW010018394">
    <property type="protein sequence ID" value="CAF1664880.1"/>
    <property type="molecule type" value="Genomic_DNA"/>
</dbReference>
<accession>A0A816QFD0</accession>
<dbReference type="Proteomes" id="UP000681720">
    <property type="component" value="Unassembled WGS sequence"/>
</dbReference>
<dbReference type="EMBL" id="CAJNOV010014555">
    <property type="protein sequence ID" value="CAF1555017.1"/>
    <property type="molecule type" value="Genomic_DNA"/>
</dbReference>
<evidence type="ECO:0000313" key="5">
    <source>
        <dbReference type="EMBL" id="CAF4087817.1"/>
    </source>
</evidence>
<comment type="caution">
    <text evidence="4">The sequence shown here is derived from an EMBL/GenBank/DDBJ whole genome shotgun (WGS) entry which is preliminary data.</text>
</comment>
<dbReference type="OrthoDB" id="10060091at2759"/>
<dbReference type="Proteomes" id="UP000663834">
    <property type="component" value="Unassembled WGS sequence"/>
</dbReference>
<proteinExistence type="predicted"/>
<dbReference type="EMBL" id="CAJOBI010007513">
    <property type="protein sequence ID" value="CAF4087817.1"/>
    <property type="molecule type" value="Genomic_DNA"/>
</dbReference>